<protein>
    <submittedName>
        <fullName evidence="2">Amidase</fullName>
    </submittedName>
</protein>
<feature type="domain" description="Amidase" evidence="1">
    <location>
        <begin position="71"/>
        <end position="490"/>
    </location>
</feature>
<dbReference type="InterPro" id="IPR006311">
    <property type="entry name" value="TAT_signal"/>
</dbReference>
<evidence type="ECO:0000313" key="2">
    <source>
        <dbReference type="EMBL" id="SEP68169.1"/>
    </source>
</evidence>
<dbReference type="GO" id="GO:0012505">
    <property type="term" value="C:endomembrane system"/>
    <property type="evidence" value="ECO:0007669"/>
    <property type="project" value="TreeGrafter"/>
</dbReference>
<name>A0A1H8ZUQ8_9GAMM</name>
<dbReference type="Proteomes" id="UP000199233">
    <property type="component" value="Unassembled WGS sequence"/>
</dbReference>
<accession>A0A1H8ZUQ8</accession>
<dbReference type="InterPro" id="IPR023631">
    <property type="entry name" value="Amidase_dom"/>
</dbReference>
<dbReference type="OrthoDB" id="9811471at2"/>
<dbReference type="RefSeq" id="WP_093280739.1">
    <property type="nucleotide sequence ID" value="NZ_FOFS01000001.1"/>
</dbReference>
<dbReference type="Gene3D" id="3.90.1300.10">
    <property type="entry name" value="Amidase signature (AS) domain"/>
    <property type="match status" value="1"/>
</dbReference>
<evidence type="ECO:0000259" key="1">
    <source>
        <dbReference type="Pfam" id="PF01425"/>
    </source>
</evidence>
<dbReference type="PIRSF" id="PIRSF001221">
    <property type="entry name" value="Amidase_fungi"/>
    <property type="match status" value="1"/>
</dbReference>
<reference evidence="2 3" key="1">
    <citation type="submission" date="2016-10" db="EMBL/GenBank/DDBJ databases">
        <authorList>
            <person name="de Groot N.N."/>
        </authorList>
    </citation>
    <scope>NUCLEOTIDE SEQUENCE [LARGE SCALE GENOMIC DNA]</scope>
    <source>
        <strain evidence="2 3">DSM 25927</strain>
    </source>
</reference>
<organism evidence="2 3">
    <name type="scientific">Solimonas aquatica</name>
    <dbReference type="NCBI Taxonomy" id="489703"/>
    <lineage>
        <taxon>Bacteria</taxon>
        <taxon>Pseudomonadati</taxon>
        <taxon>Pseudomonadota</taxon>
        <taxon>Gammaproteobacteria</taxon>
        <taxon>Nevskiales</taxon>
        <taxon>Nevskiaceae</taxon>
        <taxon>Solimonas</taxon>
    </lineage>
</organism>
<dbReference type="PROSITE" id="PS51318">
    <property type="entry name" value="TAT"/>
    <property type="match status" value="1"/>
</dbReference>
<dbReference type="SUPFAM" id="SSF75304">
    <property type="entry name" value="Amidase signature (AS) enzymes"/>
    <property type="match status" value="1"/>
</dbReference>
<evidence type="ECO:0000313" key="3">
    <source>
        <dbReference type="Proteomes" id="UP000199233"/>
    </source>
</evidence>
<dbReference type="PANTHER" id="PTHR43372">
    <property type="entry name" value="FATTY-ACID AMIDE HYDROLASE"/>
    <property type="match status" value="1"/>
</dbReference>
<dbReference type="Pfam" id="PF01425">
    <property type="entry name" value="Amidase"/>
    <property type="match status" value="1"/>
</dbReference>
<keyword evidence="3" id="KW-1185">Reference proteome</keyword>
<dbReference type="EMBL" id="FOFS01000001">
    <property type="protein sequence ID" value="SEP68169.1"/>
    <property type="molecule type" value="Genomic_DNA"/>
</dbReference>
<dbReference type="PANTHER" id="PTHR43372:SF4">
    <property type="entry name" value="FATTY-ACID AMIDE HYDROLASE 2"/>
    <property type="match status" value="1"/>
</dbReference>
<dbReference type="InterPro" id="IPR052739">
    <property type="entry name" value="FAAH2"/>
</dbReference>
<dbReference type="AlphaFoldDB" id="A0A1H8ZUQ8"/>
<gene>
    <name evidence="2" type="ORF">SAMN04488038_101168</name>
</gene>
<dbReference type="STRING" id="489703.SAMN04488038_101168"/>
<sequence>MNEITAGIGGYRSTRRQFLIQSAAAAAAAALAGTLRAEASAAKAAIPDDPLYTSATRLAAMIRDKKISAVELTTLYLQRIEAVNPKLNAVVTLCAERALSEARIADEMLAAGKTRGALHGVPCTIKDSLLTEGVRSTGGTLGRKNHVPSSDATVVARLREAGVIVMGKTNTPELTLSGMTTNLIFGKTHNPYKLGYQPGGSTGGGAAMIAAGGTPFDIGTDFGGSIRGPAHFCGITGLKPSTGRVPRTGHIVDYGGYFDAFQVVGPLARWTEDLELILPIIAGPDYQDAAILPMPWSPSSKVDVKALKVAWYVGNGSAKPPTPATEAAVKKTVELFKSLGATVTEDCPKALIRESQELRNALSTADGRAWVKRMLRKYGTEEVSPVISLLDTPRADAAEFTRLAEAMDANRAKFLGWFKNYDLIICPVNGEPAQPWPDNPKALPPQPDNFGYTTTYNNTGWPGVVVRAGSSPEGLPIGVQLIAKPFREDLALAAAAFVEAGTGGYQKPAI</sequence>
<dbReference type="InterPro" id="IPR036928">
    <property type="entry name" value="AS_sf"/>
</dbReference>
<proteinExistence type="predicted"/>